<keyword evidence="3" id="KW-1185">Reference proteome</keyword>
<comment type="caution">
    <text evidence="2">The sequence shown here is derived from an EMBL/GenBank/DDBJ whole genome shotgun (WGS) entry which is preliminary data.</text>
</comment>
<dbReference type="InterPro" id="IPR003593">
    <property type="entry name" value="AAA+_ATPase"/>
</dbReference>
<keyword evidence="2" id="KW-0067">ATP-binding</keyword>
<evidence type="ECO:0000259" key="1">
    <source>
        <dbReference type="SMART" id="SM00382"/>
    </source>
</evidence>
<dbReference type="SMART" id="SM00382">
    <property type="entry name" value="AAA"/>
    <property type="match status" value="1"/>
</dbReference>
<dbReference type="AlphaFoldDB" id="A0A4Z0Q4Q8"/>
<dbReference type="PANTHER" id="PTHR34301:SF8">
    <property type="entry name" value="ATPASE DOMAIN-CONTAINING PROTEIN"/>
    <property type="match status" value="1"/>
</dbReference>
<sequence length="437" mass="48818">MKQKNKLKMTQVVTLKQTENAFVPAKEISDPKKFAGRGEYVRDAYLALMSEGGNIAIVGNRGIGKSSLARQIIKISQGDNELLSKLNIHHDEKLDYLSVYLACGNSIQNTEQLMERLLTTRACLAEWIYEIPSASKEISKLTGGANIGVAKIGGDDTDESTKNAALQKHSIESVFINVLYDLQKSSVAKNGILIVIDEFDQIVDPTGFASLLKSCATNLPYLKFCIIGVAQDIHNLMKEHQSADRLFAGSVINLPSMNDDELEEIINNAELSINNLISFNDDAKRRIITLANGHPYIVHLIGKQAFRSAYFEGRYEELNEDYVDEVLKSIAEKEADPVLEGRYKKAVASSRSRETVLKVLSSNVRTDGEIYTTDAYKLAIEQDVDNPSQYVGHLVTEEYGAELVKLRDKHYRFKDSLFQTYVRARPILFTQPNPASE</sequence>
<dbReference type="RefSeq" id="WP_135462619.1">
    <property type="nucleotide sequence ID" value="NZ_SRLC01000001.1"/>
</dbReference>
<name>A0A4Z0Q4Q8_9BACT</name>
<dbReference type="GO" id="GO:0005524">
    <property type="term" value="F:ATP binding"/>
    <property type="evidence" value="ECO:0007669"/>
    <property type="project" value="UniProtKB-KW"/>
</dbReference>
<gene>
    <name evidence="2" type="ORF">E5K00_07535</name>
</gene>
<dbReference type="InterPro" id="IPR049052">
    <property type="entry name" value="nSTAND1"/>
</dbReference>
<accession>A0A4Z0Q4Q8</accession>
<organism evidence="2 3">
    <name type="scientific">Hymenobacter aquaticus</name>
    <dbReference type="NCBI Taxonomy" id="1867101"/>
    <lineage>
        <taxon>Bacteria</taxon>
        <taxon>Pseudomonadati</taxon>
        <taxon>Bacteroidota</taxon>
        <taxon>Cytophagia</taxon>
        <taxon>Cytophagales</taxon>
        <taxon>Hymenobacteraceae</taxon>
        <taxon>Hymenobacter</taxon>
    </lineage>
</organism>
<dbReference type="InterPro" id="IPR027417">
    <property type="entry name" value="P-loop_NTPase"/>
</dbReference>
<keyword evidence="2" id="KW-0547">Nucleotide-binding</keyword>
<dbReference type="Proteomes" id="UP000297549">
    <property type="component" value="Unassembled WGS sequence"/>
</dbReference>
<protein>
    <submittedName>
        <fullName evidence="2">ATP-binding protein</fullName>
    </submittedName>
</protein>
<proteinExistence type="predicted"/>
<dbReference type="OrthoDB" id="1489171at2"/>
<dbReference type="Gene3D" id="3.40.50.300">
    <property type="entry name" value="P-loop containing nucleotide triphosphate hydrolases"/>
    <property type="match status" value="1"/>
</dbReference>
<evidence type="ECO:0000313" key="3">
    <source>
        <dbReference type="Proteomes" id="UP000297549"/>
    </source>
</evidence>
<dbReference type="EMBL" id="SRLC01000001">
    <property type="protein sequence ID" value="TGE25040.1"/>
    <property type="molecule type" value="Genomic_DNA"/>
</dbReference>
<dbReference type="SUPFAM" id="SSF52540">
    <property type="entry name" value="P-loop containing nucleoside triphosphate hydrolases"/>
    <property type="match status" value="1"/>
</dbReference>
<dbReference type="Pfam" id="PF20703">
    <property type="entry name" value="nSTAND1"/>
    <property type="match status" value="1"/>
</dbReference>
<reference evidence="2 3" key="1">
    <citation type="submission" date="2019-04" db="EMBL/GenBank/DDBJ databases">
        <authorList>
            <person name="Feng G."/>
            <person name="Zhang J."/>
            <person name="Zhu H."/>
        </authorList>
    </citation>
    <scope>NUCLEOTIDE SEQUENCE [LARGE SCALE GENOMIC DNA]</scope>
    <source>
        <strain evidence="2 3">JCM 31653</strain>
    </source>
</reference>
<dbReference type="PANTHER" id="PTHR34301">
    <property type="entry name" value="DNA-BINDING PROTEIN-RELATED"/>
    <property type="match status" value="1"/>
</dbReference>
<evidence type="ECO:0000313" key="2">
    <source>
        <dbReference type="EMBL" id="TGE25040.1"/>
    </source>
</evidence>
<feature type="domain" description="AAA+ ATPase" evidence="1">
    <location>
        <begin position="51"/>
        <end position="258"/>
    </location>
</feature>